<reference evidence="1 2" key="1">
    <citation type="submission" date="2016-01" db="EMBL/GenBank/DDBJ databases">
        <title>Draft Genome Sequences of Seven Thermophilic Sporeformers Isolated from Foods.</title>
        <authorList>
            <person name="Berendsen E.M."/>
            <person name="Wells-Bennik M.H."/>
            <person name="Krawcyk A.O."/>
            <person name="De Jong A."/>
            <person name="Holsappel S."/>
            <person name="Eijlander R.T."/>
            <person name="Kuipers O.P."/>
        </authorList>
    </citation>
    <scope>NUCLEOTIDE SEQUENCE [LARGE SCALE GENOMIC DNA]</scope>
    <source>
        <strain evidence="1 2">B4110</strain>
    </source>
</reference>
<dbReference type="PATRIC" id="fig|153151.4.peg.3858"/>
<name>A0A150MX36_9BACL</name>
<organism evidence="1 2">
    <name type="scientific">Parageobacillus toebii</name>
    <dbReference type="NCBI Taxonomy" id="153151"/>
    <lineage>
        <taxon>Bacteria</taxon>
        <taxon>Bacillati</taxon>
        <taxon>Bacillota</taxon>
        <taxon>Bacilli</taxon>
        <taxon>Bacillales</taxon>
        <taxon>Anoxybacillaceae</taxon>
        <taxon>Parageobacillus</taxon>
    </lineage>
</organism>
<dbReference type="AlphaFoldDB" id="A0A150MX36"/>
<protein>
    <submittedName>
        <fullName evidence="1">Uncharacterized protein</fullName>
    </submittedName>
</protein>
<proteinExistence type="predicted"/>
<sequence>MQALQRVKNIWLRELIAALPLFLLTLAFCLVFKELQTLNDDSY</sequence>
<dbReference type="Proteomes" id="UP000075324">
    <property type="component" value="Unassembled WGS sequence"/>
</dbReference>
<accession>A0A150MX36</accession>
<comment type="caution">
    <text evidence="1">The sequence shown here is derived from an EMBL/GenBank/DDBJ whole genome shotgun (WGS) entry which is preliminary data.</text>
</comment>
<evidence type="ECO:0000313" key="1">
    <source>
        <dbReference type="EMBL" id="KYD29000.1"/>
    </source>
</evidence>
<gene>
    <name evidence="1" type="ORF">B4110_3713</name>
</gene>
<evidence type="ECO:0000313" key="2">
    <source>
        <dbReference type="Proteomes" id="UP000075324"/>
    </source>
</evidence>
<dbReference type="EMBL" id="LQYW01000070">
    <property type="protein sequence ID" value="KYD29000.1"/>
    <property type="molecule type" value="Genomic_DNA"/>
</dbReference>